<dbReference type="SUPFAM" id="SSF47413">
    <property type="entry name" value="lambda repressor-like DNA-binding domains"/>
    <property type="match status" value="1"/>
</dbReference>
<dbReference type="Pfam" id="PF01381">
    <property type="entry name" value="HTH_3"/>
    <property type="match status" value="1"/>
</dbReference>
<dbReference type="CDD" id="cd00093">
    <property type="entry name" value="HTH_XRE"/>
    <property type="match status" value="1"/>
</dbReference>
<proteinExistence type="predicted"/>
<dbReference type="RefSeq" id="WP_311870359.1">
    <property type="nucleotide sequence ID" value="NZ_JAUZVT010000002.1"/>
</dbReference>
<keyword evidence="3" id="KW-1185">Reference proteome</keyword>
<evidence type="ECO:0000313" key="2">
    <source>
        <dbReference type="EMBL" id="MDT3331376.1"/>
    </source>
</evidence>
<organism evidence="2 3">
    <name type="scientific">Microbacterium aquilitoris</name>
    <dbReference type="NCBI Taxonomy" id="3067307"/>
    <lineage>
        <taxon>Bacteria</taxon>
        <taxon>Bacillati</taxon>
        <taxon>Actinomycetota</taxon>
        <taxon>Actinomycetes</taxon>
        <taxon>Micrococcales</taxon>
        <taxon>Microbacteriaceae</taxon>
        <taxon>Microbacterium</taxon>
    </lineage>
</organism>
<dbReference type="Gene3D" id="1.10.260.40">
    <property type="entry name" value="lambda repressor-like DNA-binding domains"/>
    <property type="match status" value="1"/>
</dbReference>
<name>A0ABU3GKY7_9MICO</name>
<feature type="domain" description="HTH cro/C1-type" evidence="1">
    <location>
        <begin position="12"/>
        <end position="67"/>
    </location>
</feature>
<dbReference type="EMBL" id="JAUZVT010000002">
    <property type="protein sequence ID" value="MDT3331376.1"/>
    <property type="molecule type" value="Genomic_DNA"/>
</dbReference>
<evidence type="ECO:0000259" key="1">
    <source>
        <dbReference type="PROSITE" id="PS50943"/>
    </source>
</evidence>
<gene>
    <name evidence="2" type="ORF">Q9S78_11920</name>
</gene>
<sequence length="315" mass="34456">MAQDVESIGRRLSLYRKEEGWSAQRLADESGLTRSVITNIENGRRSDMTVDELLAVSAALRIPPAALLFPIEHPLSAHEIHEPEGQPGAHPRVIESVDWLSGSDADYGDDDELAEFMRELEALDAVVLYPIGATVFATYGKAGRKARALIRGGRLLARLQDRADRLARDIRIFGKLSPDADTEEFNELLNQGALMGSPPADAFLDGLDEDDRPIASRLMRAHQAAESNLRDAQASFRLLGGDPRPSGVFMGAVSPRWVMNVVQGGPHESLAELEARGHIAEGVVSSPLRVYWEDQVERIRSEWGAHGNGLDQAAP</sequence>
<dbReference type="InterPro" id="IPR001387">
    <property type="entry name" value="Cro/C1-type_HTH"/>
</dbReference>
<evidence type="ECO:0000313" key="3">
    <source>
        <dbReference type="Proteomes" id="UP001262835"/>
    </source>
</evidence>
<protein>
    <submittedName>
        <fullName evidence="2">Helix-turn-helix transcriptional regulator</fullName>
    </submittedName>
</protein>
<comment type="caution">
    <text evidence="2">The sequence shown here is derived from an EMBL/GenBank/DDBJ whole genome shotgun (WGS) entry which is preliminary data.</text>
</comment>
<reference evidence="2 3" key="1">
    <citation type="submission" date="2023-08" db="EMBL/GenBank/DDBJ databases">
        <title>Microbacterium aquilitoris sp. nov. and Microbacterium gwkjibeachense sp. nov., isolated from beach.</title>
        <authorList>
            <person name="Lee S.D."/>
            <person name="Yang H."/>
            <person name="Kim I."/>
        </authorList>
    </citation>
    <scope>NUCLEOTIDE SEQUENCE [LARGE SCALE GENOMIC DNA]</scope>
    <source>
        <strain evidence="2 3">KSW-18</strain>
    </source>
</reference>
<dbReference type="PROSITE" id="PS50943">
    <property type="entry name" value="HTH_CROC1"/>
    <property type="match status" value="1"/>
</dbReference>
<dbReference type="InterPro" id="IPR010982">
    <property type="entry name" value="Lambda_DNA-bd_dom_sf"/>
</dbReference>
<accession>A0ABU3GKY7</accession>
<dbReference type="Proteomes" id="UP001262835">
    <property type="component" value="Unassembled WGS sequence"/>
</dbReference>
<dbReference type="SMART" id="SM00530">
    <property type="entry name" value="HTH_XRE"/>
    <property type="match status" value="1"/>
</dbReference>